<evidence type="ECO:0000313" key="10">
    <source>
        <dbReference type="Proteomes" id="UP001318040"/>
    </source>
</evidence>
<accession>A0AAJ7XAY9</accession>
<dbReference type="NCBIfam" id="NF006008">
    <property type="entry name" value="PRK08139.1"/>
    <property type="match status" value="1"/>
</dbReference>
<evidence type="ECO:0000256" key="9">
    <source>
        <dbReference type="SAM" id="MobiDB-lite"/>
    </source>
</evidence>
<protein>
    <recommendedName>
        <fullName evidence="8">Enoyl-CoA hydratase domain-containing protein 3, mitochondrial</fullName>
    </recommendedName>
</protein>
<evidence type="ECO:0000313" key="11">
    <source>
        <dbReference type="RefSeq" id="XP_032827751.1"/>
    </source>
</evidence>
<evidence type="ECO:0000256" key="1">
    <source>
        <dbReference type="ARBA" id="ARBA00004173"/>
    </source>
</evidence>
<keyword evidence="6" id="KW-0496">Mitochondrion</keyword>
<keyword evidence="3" id="KW-0276">Fatty acid metabolism</keyword>
<dbReference type="PANTHER" id="PTHR43602:SF1">
    <property type="entry name" value="ENOYL-COA HYDRATASE DOMAIN-CONTAINING PROTEIN 3, MITOCHONDRIAL"/>
    <property type="match status" value="1"/>
</dbReference>
<dbReference type="InterPro" id="IPR001753">
    <property type="entry name" value="Enoyl-CoA_hydra/iso"/>
</dbReference>
<organism evidence="10 11">
    <name type="scientific">Petromyzon marinus</name>
    <name type="common">Sea lamprey</name>
    <dbReference type="NCBI Taxonomy" id="7757"/>
    <lineage>
        <taxon>Eukaryota</taxon>
        <taxon>Metazoa</taxon>
        <taxon>Chordata</taxon>
        <taxon>Craniata</taxon>
        <taxon>Vertebrata</taxon>
        <taxon>Cyclostomata</taxon>
        <taxon>Hyperoartia</taxon>
        <taxon>Petromyzontiformes</taxon>
        <taxon>Petromyzontidae</taxon>
        <taxon>Petromyzon</taxon>
    </lineage>
</organism>
<keyword evidence="10" id="KW-1185">Reference proteome</keyword>
<feature type="compositionally biased region" description="Low complexity" evidence="9">
    <location>
        <begin position="1"/>
        <end position="43"/>
    </location>
</feature>
<dbReference type="AlphaFoldDB" id="A0AAJ7XAY9"/>
<proteinExistence type="inferred from homology"/>
<dbReference type="CTD" id="79746"/>
<gene>
    <name evidence="11" type="primary">ECHDC3</name>
</gene>
<dbReference type="GO" id="GO:0005739">
    <property type="term" value="C:mitochondrion"/>
    <property type="evidence" value="ECO:0007669"/>
    <property type="project" value="UniProtKB-SubCell"/>
</dbReference>
<evidence type="ECO:0000256" key="8">
    <source>
        <dbReference type="ARBA" id="ARBA00040545"/>
    </source>
</evidence>
<dbReference type="InterPro" id="IPR014748">
    <property type="entry name" value="Enoyl-CoA_hydra_C"/>
</dbReference>
<dbReference type="GO" id="GO:0016836">
    <property type="term" value="F:hydro-lyase activity"/>
    <property type="evidence" value="ECO:0007669"/>
    <property type="project" value="TreeGrafter"/>
</dbReference>
<dbReference type="PANTHER" id="PTHR43602">
    <property type="match status" value="1"/>
</dbReference>
<dbReference type="Gene3D" id="3.90.226.10">
    <property type="entry name" value="2-enoyl-CoA Hydratase, Chain A, domain 1"/>
    <property type="match status" value="1"/>
</dbReference>
<keyword evidence="4" id="KW-0809">Transit peptide</keyword>
<dbReference type="InterPro" id="IPR029045">
    <property type="entry name" value="ClpP/crotonase-like_dom_sf"/>
</dbReference>
<name>A0AAJ7XAY9_PETMA</name>
<evidence type="ECO:0000256" key="7">
    <source>
        <dbReference type="ARBA" id="ARBA00037410"/>
    </source>
</evidence>
<comment type="similarity">
    <text evidence="2">Belongs to the enoyl-CoA hydratase/isomerase family.</text>
</comment>
<evidence type="ECO:0000256" key="5">
    <source>
        <dbReference type="ARBA" id="ARBA00023098"/>
    </source>
</evidence>
<dbReference type="SUPFAM" id="SSF52096">
    <property type="entry name" value="ClpP/crotonase"/>
    <property type="match status" value="1"/>
</dbReference>
<evidence type="ECO:0000256" key="6">
    <source>
        <dbReference type="ARBA" id="ARBA00023128"/>
    </source>
</evidence>
<feature type="compositionally biased region" description="Basic and acidic residues" evidence="9">
    <location>
        <begin position="44"/>
        <end position="53"/>
    </location>
</feature>
<feature type="region of interest" description="Disordered" evidence="9">
    <location>
        <begin position="1"/>
        <end position="53"/>
    </location>
</feature>
<dbReference type="CDD" id="cd06558">
    <property type="entry name" value="crotonase-like"/>
    <property type="match status" value="1"/>
</dbReference>
<keyword evidence="5" id="KW-0443">Lipid metabolism</keyword>
<dbReference type="Gene3D" id="1.10.12.10">
    <property type="entry name" value="Lyase 2-enoyl-coa Hydratase, Chain A, domain 2"/>
    <property type="match status" value="1"/>
</dbReference>
<dbReference type="GO" id="GO:0006631">
    <property type="term" value="P:fatty acid metabolic process"/>
    <property type="evidence" value="ECO:0007669"/>
    <property type="project" value="UniProtKB-KW"/>
</dbReference>
<reference evidence="11" key="1">
    <citation type="submission" date="2025-08" db="UniProtKB">
        <authorList>
            <consortium name="RefSeq"/>
        </authorList>
    </citation>
    <scope>IDENTIFICATION</scope>
    <source>
        <tissue evidence="11">Sperm</tissue>
    </source>
</reference>
<evidence type="ECO:0000256" key="3">
    <source>
        <dbReference type="ARBA" id="ARBA00022832"/>
    </source>
</evidence>
<sequence>MATALARASRRLCAARPSPPGSAAAAAAGRGVPGAAASSAASPDKAEREAPLTVRSECDGVRSIILNNPRKRNVLSLAMLRSLRNDLTDGLNNPALRVIIISAVGPVFSSGHDLSELTAEYGREHHTRVFETCTEVMRTIQRLPVPVMAKVDGLATAAGCQLVASCDLALASERSRFATPGVHVGLFCSTPGVALGRSVPKKVAMEMLLTGEPISASEALAHGLLSRVVPVERLDGEVERVARSVCRLSRSVLALGKRAFLGQMSRDWDAAYALAQAAMLDNLQLPDGQEGIRAFVEKRTPQWELVPGPVHEGSGRGDGARE</sequence>
<dbReference type="KEGG" id="pmrn:116952473"/>
<evidence type="ECO:0000256" key="2">
    <source>
        <dbReference type="ARBA" id="ARBA00005254"/>
    </source>
</evidence>
<dbReference type="Pfam" id="PF00378">
    <property type="entry name" value="ECH_1"/>
    <property type="match status" value="1"/>
</dbReference>
<dbReference type="RefSeq" id="XP_032827751.1">
    <property type="nucleotide sequence ID" value="XM_032971860.1"/>
</dbReference>
<evidence type="ECO:0000256" key="4">
    <source>
        <dbReference type="ARBA" id="ARBA00022946"/>
    </source>
</evidence>
<comment type="subcellular location">
    <subcellularLocation>
        <location evidence="1">Mitochondrion</location>
    </subcellularLocation>
</comment>
<comment type="function">
    <text evidence="7">May play a role in fatty acid biosynthesis and insulin sensitivity.</text>
</comment>
<dbReference type="Proteomes" id="UP001318040">
    <property type="component" value="Chromosome 3"/>
</dbReference>
<dbReference type="InterPro" id="IPR052377">
    <property type="entry name" value="Mitochondrial_ECH-domain"/>
</dbReference>